<accession>A0A1D1XD07</accession>
<feature type="compositionally biased region" description="Polar residues" evidence="1">
    <location>
        <begin position="133"/>
        <end position="151"/>
    </location>
</feature>
<feature type="region of interest" description="Disordered" evidence="1">
    <location>
        <begin position="126"/>
        <end position="151"/>
    </location>
</feature>
<dbReference type="EMBL" id="GDJX01027632">
    <property type="protein sequence ID" value="JAT40304.1"/>
    <property type="molecule type" value="Transcribed_RNA"/>
</dbReference>
<reference evidence="3" key="1">
    <citation type="submission" date="2015-07" db="EMBL/GenBank/DDBJ databases">
        <title>Transcriptome Assembly of Anthurium amnicola.</title>
        <authorList>
            <person name="Suzuki J."/>
        </authorList>
    </citation>
    <scope>NUCLEOTIDE SEQUENCE</scope>
</reference>
<feature type="chain" id="PRO_5008899381" evidence="2">
    <location>
        <begin position="39"/>
        <end position="151"/>
    </location>
</feature>
<gene>
    <name evidence="3" type="ORF">g.94070</name>
</gene>
<evidence type="ECO:0000256" key="2">
    <source>
        <dbReference type="SAM" id="SignalP"/>
    </source>
</evidence>
<feature type="signal peptide" evidence="2">
    <location>
        <begin position="1"/>
        <end position="38"/>
    </location>
</feature>
<sequence>RRDAEHTIYIHIDTTPTMESKQMVWALAALCLLAAAHAKPVEDAEDDKLVRAKKQTASTYPYDQQGYNAYTSGGRYNQAGYGSSPYSSNPYGSSAYGQYNQGYNQGYGAYGQQGYSSPYGSSQYSQYPMGRSYSPTGSGQYNPYSTSGQGY</sequence>
<protein>
    <submittedName>
        <fullName evidence="3">Uncharacterized protein</fullName>
    </submittedName>
</protein>
<organism evidence="3">
    <name type="scientific">Anthurium amnicola</name>
    <dbReference type="NCBI Taxonomy" id="1678845"/>
    <lineage>
        <taxon>Eukaryota</taxon>
        <taxon>Viridiplantae</taxon>
        <taxon>Streptophyta</taxon>
        <taxon>Embryophyta</taxon>
        <taxon>Tracheophyta</taxon>
        <taxon>Spermatophyta</taxon>
        <taxon>Magnoliopsida</taxon>
        <taxon>Liliopsida</taxon>
        <taxon>Araceae</taxon>
        <taxon>Pothoideae</taxon>
        <taxon>Potheae</taxon>
        <taxon>Anthurium</taxon>
    </lineage>
</organism>
<feature type="non-terminal residue" evidence="3">
    <location>
        <position position="151"/>
    </location>
</feature>
<evidence type="ECO:0000256" key="1">
    <source>
        <dbReference type="SAM" id="MobiDB-lite"/>
    </source>
</evidence>
<proteinExistence type="predicted"/>
<dbReference type="AlphaFoldDB" id="A0A1D1XD07"/>
<evidence type="ECO:0000313" key="3">
    <source>
        <dbReference type="EMBL" id="JAT40304.1"/>
    </source>
</evidence>
<keyword evidence="2" id="KW-0732">Signal</keyword>
<name>A0A1D1XD07_9ARAE</name>
<feature type="non-terminal residue" evidence="3">
    <location>
        <position position="1"/>
    </location>
</feature>